<dbReference type="GO" id="GO:0000139">
    <property type="term" value="C:Golgi membrane"/>
    <property type="evidence" value="ECO:0007669"/>
    <property type="project" value="TreeGrafter"/>
</dbReference>
<dbReference type="Gene3D" id="3.90.550.10">
    <property type="entry name" value="Spore Coat Polysaccharide Biosynthesis Protein SpsA, Chain A"/>
    <property type="match status" value="1"/>
</dbReference>
<evidence type="ECO:0000313" key="6">
    <source>
        <dbReference type="EMBL" id="KAI1615335.1"/>
    </source>
</evidence>
<keyword evidence="7" id="KW-1185">Reference proteome</keyword>
<feature type="region of interest" description="Disordered" evidence="4">
    <location>
        <begin position="426"/>
        <end position="447"/>
    </location>
</feature>
<name>A0AAN6E2A0_9EURO</name>
<evidence type="ECO:0000256" key="5">
    <source>
        <dbReference type="SAM" id="SignalP"/>
    </source>
</evidence>
<protein>
    <recommendedName>
        <fullName evidence="8">Galactosyl transferase GMA12/MNN10 family protein</fullName>
    </recommendedName>
</protein>
<dbReference type="GO" id="GO:0016757">
    <property type="term" value="F:glycosyltransferase activity"/>
    <property type="evidence" value="ECO:0007669"/>
    <property type="project" value="UniProtKB-KW"/>
</dbReference>
<dbReference type="InterPro" id="IPR029044">
    <property type="entry name" value="Nucleotide-diphossugar_trans"/>
</dbReference>
<proteinExistence type="inferred from homology"/>
<comment type="caution">
    <text evidence="6">The sequence shown here is derived from an EMBL/GenBank/DDBJ whole genome shotgun (WGS) entry which is preliminary data.</text>
</comment>
<feature type="chain" id="PRO_5042926695" description="Galactosyl transferase GMA12/MNN10 family protein" evidence="5">
    <location>
        <begin position="29"/>
        <end position="447"/>
    </location>
</feature>
<evidence type="ECO:0000256" key="2">
    <source>
        <dbReference type="ARBA" id="ARBA00022676"/>
    </source>
</evidence>
<dbReference type="GO" id="GO:0006487">
    <property type="term" value="P:protein N-linked glycosylation"/>
    <property type="evidence" value="ECO:0007669"/>
    <property type="project" value="TreeGrafter"/>
</dbReference>
<feature type="signal peptide" evidence="5">
    <location>
        <begin position="1"/>
        <end position="28"/>
    </location>
</feature>
<reference evidence="6" key="1">
    <citation type="journal article" date="2022" name="bioRxiv">
        <title>Deciphering the potential niche of two novel black yeast fungi from a biological soil crust based on their genomes, phenotypes, and melanin regulation.</title>
        <authorList>
            <consortium name="DOE Joint Genome Institute"/>
            <person name="Carr E.C."/>
            <person name="Barton Q."/>
            <person name="Grambo S."/>
            <person name="Sullivan M."/>
            <person name="Renfro C.M."/>
            <person name="Kuo A."/>
            <person name="Pangilinan J."/>
            <person name="Lipzen A."/>
            <person name="Keymanesh K."/>
            <person name="Savage E."/>
            <person name="Barry K."/>
            <person name="Grigoriev I.V."/>
            <person name="Riekhof W.R."/>
            <person name="Harris S.S."/>
        </authorList>
    </citation>
    <scope>NUCLEOTIDE SEQUENCE</scope>
    <source>
        <strain evidence="6">JF 03-4F</strain>
    </source>
</reference>
<accession>A0AAN6E2A0</accession>
<dbReference type="PANTHER" id="PTHR31306:SF8">
    <property type="entry name" value="GLYCOSYLTRANSFERASE FAMILY 34 PROTEIN"/>
    <property type="match status" value="1"/>
</dbReference>
<dbReference type="SUPFAM" id="SSF53448">
    <property type="entry name" value="Nucleotide-diphospho-sugar transferases"/>
    <property type="match status" value="1"/>
</dbReference>
<dbReference type="EMBL" id="MU404352">
    <property type="protein sequence ID" value="KAI1615335.1"/>
    <property type="molecule type" value="Genomic_DNA"/>
</dbReference>
<dbReference type="Proteomes" id="UP001203852">
    <property type="component" value="Unassembled WGS sequence"/>
</dbReference>
<dbReference type="AlphaFoldDB" id="A0AAN6E2A0"/>
<dbReference type="Pfam" id="PF05637">
    <property type="entry name" value="Glyco_transf_34"/>
    <property type="match status" value="1"/>
</dbReference>
<feature type="compositionally biased region" description="Polar residues" evidence="4">
    <location>
        <begin position="429"/>
        <end position="438"/>
    </location>
</feature>
<keyword evidence="5" id="KW-0732">Signal</keyword>
<sequence length="447" mass="51140">MHPLSFRLAVIAVSIVLTFVFLRQFATGSIDDVYQFSQPVLQENGEYAPSITSQQQTEAAKEDTKVVEKVSEVSEAVSEAVAASATPSEESKAIESSSSKALQKSPDVGIVSMLYGTPNEYYVKAIETHERHAARHGYPAHVLRSNVYPLHNGIWNKLAYLLHLLVAELEKPEDERTKWLMWVDADSIVVNPALSLDIFLPPKDFSNVHVLATKDMNGLNAGIFFLHVHHWSIQMVIKAISIPQHLPHFGLGFLEQTALYKTFNDTEFRGSVIYQPRIWFNTYEFHHAYEGKHGDFLVHMPGLEKDRWPHMEKWLDIVNGPEQAEWEIPYEETRYPKETKDYWNTLRYVRAVLDYAEYRAKKDSLAKDVKEAVEDLRVTYTYASDAYKKLRERAEKVHKMFEDHTGNGTEDANRVLKQLGQCRDDLLGSSESDTNPMQGSCRFELAK</sequence>
<evidence type="ECO:0000313" key="7">
    <source>
        <dbReference type="Proteomes" id="UP001203852"/>
    </source>
</evidence>
<evidence type="ECO:0000256" key="4">
    <source>
        <dbReference type="SAM" id="MobiDB-lite"/>
    </source>
</evidence>
<keyword evidence="2" id="KW-0328">Glycosyltransferase</keyword>
<dbReference type="InterPro" id="IPR008630">
    <property type="entry name" value="Glyco_trans_34"/>
</dbReference>
<organism evidence="6 7">
    <name type="scientific">Exophiala viscosa</name>
    <dbReference type="NCBI Taxonomy" id="2486360"/>
    <lineage>
        <taxon>Eukaryota</taxon>
        <taxon>Fungi</taxon>
        <taxon>Dikarya</taxon>
        <taxon>Ascomycota</taxon>
        <taxon>Pezizomycotina</taxon>
        <taxon>Eurotiomycetes</taxon>
        <taxon>Chaetothyriomycetidae</taxon>
        <taxon>Chaetothyriales</taxon>
        <taxon>Herpotrichiellaceae</taxon>
        <taxon>Exophiala</taxon>
    </lineage>
</organism>
<gene>
    <name evidence="6" type="ORF">EDD36DRAFT_186317</name>
</gene>
<evidence type="ECO:0000256" key="3">
    <source>
        <dbReference type="ARBA" id="ARBA00022679"/>
    </source>
</evidence>
<evidence type="ECO:0000256" key="1">
    <source>
        <dbReference type="ARBA" id="ARBA00005664"/>
    </source>
</evidence>
<keyword evidence="3" id="KW-0808">Transferase</keyword>
<comment type="similarity">
    <text evidence="1">Belongs to the glycosyltransferase 34 family.</text>
</comment>
<evidence type="ECO:0008006" key="8">
    <source>
        <dbReference type="Google" id="ProtNLM"/>
    </source>
</evidence>
<dbReference type="PANTHER" id="PTHR31306">
    <property type="entry name" value="ALPHA-1,6-MANNOSYLTRANSFERASE MNN11-RELATED"/>
    <property type="match status" value="1"/>
</dbReference>